<dbReference type="Pfam" id="PF17200">
    <property type="entry name" value="sCache_2"/>
    <property type="match status" value="1"/>
</dbReference>
<feature type="domain" description="Methyl-accepting transducer" evidence="10">
    <location>
        <begin position="292"/>
        <end position="521"/>
    </location>
</feature>
<comment type="caution">
    <text evidence="12">The sequence shown here is derived from an EMBL/GenBank/DDBJ whole genome shotgun (WGS) entry which is preliminary data.</text>
</comment>
<comment type="subcellular location">
    <subcellularLocation>
        <location evidence="1">Cell membrane</location>
        <topology evidence="1">Multi-pass membrane protein</topology>
    </subcellularLocation>
</comment>
<dbReference type="PANTHER" id="PTHR43531:SF14">
    <property type="entry name" value="METHYL-ACCEPTING CHEMOTAXIS PROTEIN I-RELATED"/>
    <property type="match status" value="1"/>
</dbReference>
<dbReference type="Gene3D" id="1.20.120.30">
    <property type="entry name" value="Aspartate receptor, ligand-binding domain"/>
    <property type="match status" value="1"/>
</dbReference>
<evidence type="ECO:0000256" key="6">
    <source>
        <dbReference type="ARBA" id="ARBA00023136"/>
    </source>
</evidence>
<keyword evidence="3" id="KW-0488">Methylation</keyword>
<dbReference type="SUPFAM" id="SSF58104">
    <property type="entry name" value="Methyl-accepting chemotaxis protein (MCP) signaling domain"/>
    <property type="match status" value="1"/>
</dbReference>
<sequence length="668" mass="73629">MKTSQMNNGAGFFTYHGFWAPGVRLFRALRFKEKASIISLIFFIPLSGLIIWQLEQLSEQGLKFRRDSTRQNVQIAHGVLAAAHQQEVAGSLTRSQAQSLAKSTLAKIRYDGDEYFWINDMHPNVVMHPINTELDGTDASEIRDSNGLPLFKAFVAKVREDGKGFVEYYWPKRGIGKMAEKLSYVQGFEPWGWIVGSGIYMDDLRTARYQQMKWIIVVLVLDLLVAGYLFFAFYRVMSGGLQETRRHLRAMTAGDLTTSPYPWGTDDAAELMLDLREMQDSLRHMVSRVRRSSGEIVHASSEVAAGALDLSARTEQAAANLEESATSMEQISSTVSHNAEHVNEAARVAERNESIATDGGRVMRDVIHTMDDIRKSSAKIGDIIGTIDSIAFQTNILALNAAVEAARAGVEGRGFAVVAAEVRSLAQRSATAAREIKALIVESVDKVNAGAIVVQGAGVKMEQIVDASRAINGLLTEISNGSREQSLGVYQIGQAVSELDRMTQQNAALVQETAAAADSMKSQAYELANEVDRFQLPAAIESSQTEFELIAPVFDFDKAIDAHRQWKVKLRKAIAENITLDVDGICCDDRCSLGRWLHGSGKRKWKDRPDFSSLLEAHARFHKVAGEVALKINAGATREAEKLIGAGSTFSHISNEVCTLLTRAKKWV</sequence>
<evidence type="ECO:0000256" key="5">
    <source>
        <dbReference type="ARBA" id="ARBA00022989"/>
    </source>
</evidence>
<dbReference type="SMART" id="SM00283">
    <property type="entry name" value="MA"/>
    <property type="match status" value="1"/>
</dbReference>
<dbReference type="Gene3D" id="3.30.450.20">
    <property type="entry name" value="PAS domain"/>
    <property type="match status" value="1"/>
</dbReference>
<dbReference type="SMART" id="SM01049">
    <property type="entry name" value="Cache_2"/>
    <property type="match status" value="1"/>
</dbReference>
<dbReference type="EMBL" id="JBHUIG010000003">
    <property type="protein sequence ID" value="MFD2317913.1"/>
    <property type="molecule type" value="Genomic_DNA"/>
</dbReference>
<dbReference type="CDD" id="cd11386">
    <property type="entry name" value="MCP_signal"/>
    <property type="match status" value="1"/>
</dbReference>
<reference evidence="13" key="1">
    <citation type="journal article" date="2019" name="Int. J. Syst. Evol. Microbiol.">
        <title>The Global Catalogue of Microorganisms (GCM) 10K type strain sequencing project: providing services to taxonomists for standard genome sequencing and annotation.</title>
        <authorList>
            <consortium name="The Broad Institute Genomics Platform"/>
            <consortium name="The Broad Institute Genome Sequencing Center for Infectious Disease"/>
            <person name="Wu L."/>
            <person name="Ma J."/>
        </authorList>
    </citation>
    <scope>NUCLEOTIDE SEQUENCE [LARGE SCALE GENOMIC DNA]</scope>
    <source>
        <strain evidence="13">CCUG 62793</strain>
    </source>
</reference>
<evidence type="ECO:0000256" key="3">
    <source>
        <dbReference type="ARBA" id="ARBA00022481"/>
    </source>
</evidence>
<gene>
    <name evidence="12" type="ORF">ACFSPV_04305</name>
</gene>
<dbReference type="PROSITE" id="PS50885">
    <property type="entry name" value="HAMP"/>
    <property type="match status" value="1"/>
</dbReference>
<evidence type="ECO:0000256" key="2">
    <source>
        <dbReference type="ARBA" id="ARBA00022475"/>
    </source>
</evidence>
<evidence type="ECO:0000256" key="7">
    <source>
        <dbReference type="ARBA" id="ARBA00029447"/>
    </source>
</evidence>
<evidence type="ECO:0000259" key="10">
    <source>
        <dbReference type="PROSITE" id="PS50111"/>
    </source>
</evidence>
<dbReference type="Gene3D" id="1.10.287.950">
    <property type="entry name" value="Methyl-accepting chemotaxis protein"/>
    <property type="match status" value="1"/>
</dbReference>
<comment type="similarity">
    <text evidence="7">Belongs to the methyl-accepting chemotaxis (MCP) protein family.</text>
</comment>
<dbReference type="InterPro" id="IPR033480">
    <property type="entry name" value="sCache_2"/>
</dbReference>
<dbReference type="InterPro" id="IPR051310">
    <property type="entry name" value="MCP_chemotaxis"/>
</dbReference>
<evidence type="ECO:0000256" key="1">
    <source>
        <dbReference type="ARBA" id="ARBA00004651"/>
    </source>
</evidence>
<dbReference type="Pfam" id="PF13682">
    <property type="entry name" value="CZB"/>
    <property type="match status" value="1"/>
</dbReference>
<keyword evidence="6 9" id="KW-0472">Membrane</keyword>
<dbReference type="Pfam" id="PF00015">
    <property type="entry name" value="MCPsignal"/>
    <property type="match status" value="1"/>
</dbReference>
<dbReference type="PANTHER" id="PTHR43531">
    <property type="entry name" value="PROTEIN ICFG"/>
    <property type="match status" value="1"/>
</dbReference>
<dbReference type="InterPro" id="IPR003660">
    <property type="entry name" value="HAMP_dom"/>
</dbReference>
<evidence type="ECO:0000313" key="12">
    <source>
        <dbReference type="EMBL" id="MFD2317913.1"/>
    </source>
</evidence>
<proteinExistence type="inferred from homology"/>
<dbReference type="InterPro" id="IPR004089">
    <property type="entry name" value="MCPsignal_dom"/>
</dbReference>
<evidence type="ECO:0000256" key="9">
    <source>
        <dbReference type="SAM" id="Phobius"/>
    </source>
</evidence>
<keyword evidence="4 9" id="KW-0812">Transmembrane</keyword>
<keyword evidence="13" id="KW-1185">Reference proteome</keyword>
<name>A0ABW5EJ37_9BURK</name>
<dbReference type="PROSITE" id="PS50111">
    <property type="entry name" value="CHEMOTAXIS_TRANSDUC_2"/>
    <property type="match status" value="1"/>
</dbReference>
<organism evidence="12 13">
    <name type="scientific">Delftia deserti</name>
    <dbReference type="NCBI Taxonomy" id="1651218"/>
    <lineage>
        <taxon>Bacteria</taxon>
        <taxon>Pseudomonadati</taxon>
        <taxon>Pseudomonadota</taxon>
        <taxon>Betaproteobacteria</taxon>
        <taxon>Burkholderiales</taxon>
        <taxon>Comamonadaceae</taxon>
        <taxon>Delftia</taxon>
    </lineage>
</organism>
<feature type="transmembrane region" description="Helical" evidence="9">
    <location>
        <begin position="214"/>
        <end position="234"/>
    </location>
</feature>
<evidence type="ECO:0000256" key="8">
    <source>
        <dbReference type="PROSITE-ProRule" id="PRU00284"/>
    </source>
</evidence>
<keyword evidence="5 9" id="KW-1133">Transmembrane helix</keyword>
<dbReference type="RefSeq" id="WP_380104634.1">
    <property type="nucleotide sequence ID" value="NZ_JBHSIH010000001.1"/>
</dbReference>
<dbReference type="Proteomes" id="UP001597287">
    <property type="component" value="Unassembled WGS sequence"/>
</dbReference>
<feature type="domain" description="HAMP" evidence="11">
    <location>
        <begin position="235"/>
        <end position="287"/>
    </location>
</feature>
<protein>
    <submittedName>
        <fullName evidence="12">Methyl-accepting chemotaxis protein</fullName>
    </submittedName>
</protein>
<evidence type="ECO:0000256" key="4">
    <source>
        <dbReference type="ARBA" id="ARBA00022692"/>
    </source>
</evidence>
<evidence type="ECO:0000259" key="11">
    <source>
        <dbReference type="PROSITE" id="PS50885"/>
    </source>
</evidence>
<dbReference type="SMART" id="SM00304">
    <property type="entry name" value="HAMP"/>
    <property type="match status" value="1"/>
</dbReference>
<dbReference type="InterPro" id="IPR025991">
    <property type="entry name" value="Chemoreceptor_zinc-bind_dom"/>
</dbReference>
<keyword evidence="2" id="KW-1003">Cell membrane</keyword>
<evidence type="ECO:0000313" key="13">
    <source>
        <dbReference type="Proteomes" id="UP001597287"/>
    </source>
</evidence>
<keyword evidence="8" id="KW-0807">Transducer</keyword>
<accession>A0ABW5EJ37</accession>